<dbReference type="EMBL" id="CAEZZL010000078">
    <property type="protein sequence ID" value="CAB4765062.1"/>
    <property type="molecule type" value="Genomic_DNA"/>
</dbReference>
<organism evidence="3">
    <name type="scientific">freshwater metagenome</name>
    <dbReference type="NCBI Taxonomy" id="449393"/>
    <lineage>
        <taxon>unclassified sequences</taxon>
        <taxon>metagenomes</taxon>
        <taxon>ecological metagenomes</taxon>
    </lineage>
</organism>
<keyword evidence="1" id="KW-0472">Membrane</keyword>
<dbReference type="PANTHER" id="PTHR19353">
    <property type="entry name" value="FATTY ACID DESATURASE 2"/>
    <property type="match status" value="1"/>
</dbReference>
<dbReference type="InterPro" id="IPR005804">
    <property type="entry name" value="FA_desaturase_dom"/>
</dbReference>
<reference evidence="3" key="1">
    <citation type="submission" date="2020-05" db="EMBL/GenBank/DDBJ databases">
        <authorList>
            <person name="Chiriac C."/>
            <person name="Salcher M."/>
            <person name="Ghai R."/>
            <person name="Kavagutti S V."/>
        </authorList>
    </citation>
    <scope>NUCLEOTIDE SEQUENCE</scope>
</reference>
<feature type="transmembrane region" description="Helical" evidence="1">
    <location>
        <begin position="50"/>
        <end position="73"/>
    </location>
</feature>
<protein>
    <submittedName>
        <fullName evidence="3">Unannotated protein</fullName>
    </submittedName>
</protein>
<keyword evidence="1" id="KW-0812">Transmembrane</keyword>
<feature type="domain" description="Fatty acid desaturase" evidence="2">
    <location>
        <begin position="69"/>
        <end position="312"/>
    </location>
</feature>
<sequence length="337" mass="38467">MRNYTVGGPEAENAAKNNLVEGDWFKPVIDRGTLKTLMSRSNGIAARDTALWLVLLVGSGVLAFRCWGTWWAIPSFGLYGILYGSASDARWHECGHRTAFRSRRANDAVYYLASIMDFREPISWRWSHARHHSDTIIVGRDPEIAFKRGAPLVHVFLEFFAIRTVISETKKIVMNSVGRPVPEQSDFQPVEEMRGSIWWSRFYILLFTGVAVWCVTVGSVLPAMFIGLPTFYGRWLMVVYGITQHAGLAEDVLDHRLNTRTVMMNRVNRFFYLNMNYHLEHHIFPTVPYHALPALHKAVADQLPAPHSSIWHAMKEIFPTLAKQRSDQTVVLTRVVP</sequence>
<evidence type="ECO:0000259" key="2">
    <source>
        <dbReference type="Pfam" id="PF00487"/>
    </source>
</evidence>
<dbReference type="GO" id="GO:0016717">
    <property type="term" value="F:oxidoreductase activity, acting on paired donors, with oxidation of a pair of donors resulting in the reduction of molecular oxygen to two molecules of water"/>
    <property type="evidence" value="ECO:0007669"/>
    <property type="project" value="TreeGrafter"/>
</dbReference>
<keyword evidence="1" id="KW-1133">Transmembrane helix</keyword>
<dbReference type="AlphaFoldDB" id="A0A6J6UYZ7"/>
<proteinExistence type="predicted"/>
<accession>A0A6J6UYZ7</accession>
<name>A0A6J6UYZ7_9ZZZZ</name>
<evidence type="ECO:0000256" key="1">
    <source>
        <dbReference type="SAM" id="Phobius"/>
    </source>
</evidence>
<dbReference type="InterPro" id="IPR012171">
    <property type="entry name" value="Fatty_acid_desaturase"/>
</dbReference>
<dbReference type="GO" id="GO:0008610">
    <property type="term" value="P:lipid biosynthetic process"/>
    <property type="evidence" value="ECO:0007669"/>
    <property type="project" value="UniProtKB-ARBA"/>
</dbReference>
<feature type="transmembrane region" description="Helical" evidence="1">
    <location>
        <begin position="202"/>
        <end position="228"/>
    </location>
</feature>
<dbReference type="PANTHER" id="PTHR19353:SF19">
    <property type="entry name" value="DELTA(5) FATTY ACID DESATURASE C-RELATED"/>
    <property type="match status" value="1"/>
</dbReference>
<dbReference type="GO" id="GO:0016020">
    <property type="term" value="C:membrane"/>
    <property type="evidence" value="ECO:0007669"/>
    <property type="project" value="TreeGrafter"/>
</dbReference>
<gene>
    <name evidence="3" type="ORF">UFOPK2870_00960</name>
</gene>
<dbReference type="Pfam" id="PF00487">
    <property type="entry name" value="FA_desaturase"/>
    <property type="match status" value="1"/>
</dbReference>
<evidence type="ECO:0000313" key="3">
    <source>
        <dbReference type="EMBL" id="CAB4765062.1"/>
    </source>
</evidence>